<feature type="region of interest" description="Disordered" evidence="1">
    <location>
        <begin position="77"/>
        <end position="114"/>
    </location>
</feature>
<evidence type="ECO:0000256" key="1">
    <source>
        <dbReference type="SAM" id="MobiDB-lite"/>
    </source>
</evidence>
<evidence type="ECO:0000313" key="3">
    <source>
        <dbReference type="Proteomes" id="UP000663866"/>
    </source>
</evidence>
<feature type="compositionally biased region" description="Polar residues" evidence="1">
    <location>
        <begin position="92"/>
        <end position="107"/>
    </location>
</feature>
<dbReference type="Proteomes" id="UP000663866">
    <property type="component" value="Unassembled WGS sequence"/>
</dbReference>
<dbReference type="EMBL" id="CAJOBG010067792">
    <property type="protein sequence ID" value="CAF4581562.1"/>
    <property type="molecule type" value="Genomic_DNA"/>
</dbReference>
<evidence type="ECO:0000313" key="2">
    <source>
        <dbReference type="EMBL" id="CAF4581562.1"/>
    </source>
</evidence>
<protein>
    <submittedName>
        <fullName evidence="2">Uncharacterized protein</fullName>
    </submittedName>
</protein>
<feature type="non-terminal residue" evidence="2">
    <location>
        <position position="114"/>
    </location>
</feature>
<keyword evidence="3" id="KW-1185">Reference proteome</keyword>
<reference evidence="2" key="1">
    <citation type="submission" date="2021-02" db="EMBL/GenBank/DDBJ databases">
        <authorList>
            <person name="Nowell W R."/>
        </authorList>
    </citation>
    <scope>NUCLEOTIDE SEQUENCE</scope>
</reference>
<feature type="non-terminal residue" evidence="2">
    <location>
        <position position="1"/>
    </location>
</feature>
<proteinExistence type="predicted"/>
<gene>
    <name evidence="2" type="ORF">OVN521_LOCUS44447</name>
</gene>
<comment type="caution">
    <text evidence="2">The sequence shown here is derived from an EMBL/GenBank/DDBJ whole genome shotgun (WGS) entry which is preliminary data.</text>
</comment>
<accession>A0A821AQU1</accession>
<sequence length="114" mass="12773">MPTHCSSAFGKAGIFPYDPRAIKRDKLIKASSRSTTSNALPRSKSVEFNYHDNEVITTTSPSPLRLHSNRNRQLVKYPSDPALFSGYDESNKTQQQRESVNSYQDAISSIDHAL</sequence>
<organism evidence="2 3">
    <name type="scientific">Rotaria magnacalcarata</name>
    <dbReference type="NCBI Taxonomy" id="392030"/>
    <lineage>
        <taxon>Eukaryota</taxon>
        <taxon>Metazoa</taxon>
        <taxon>Spiralia</taxon>
        <taxon>Gnathifera</taxon>
        <taxon>Rotifera</taxon>
        <taxon>Eurotatoria</taxon>
        <taxon>Bdelloidea</taxon>
        <taxon>Philodinida</taxon>
        <taxon>Philodinidae</taxon>
        <taxon>Rotaria</taxon>
    </lineage>
</organism>
<dbReference type="AlphaFoldDB" id="A0A821AQU1"/>
<name>A0A821AQU1_9BILA</name>